<dbReference type="InterPro" id="IPR050267">
    <property type="entry name" value="Anti-sigma-factor_SerPK"/>
</dbReference>
<protein>
    <submittedName>
        <fullName evidence="3">ATP-binding protein</fullName>
    </submittedName>
</protein>
<name>A0ABV8J029_9ACTN</name>
<evidence type="ECO:0000313" key="4">
    <source>
        <dbReference type="Proteomes" id="UP001595867"/>
    </source>
</evidence>
<dbReference type="PANTHER" id="PTHR35526">
    <property type="entry name" value="ANTI-SIGMA-F FACTOR RSBW-RELATED"/>
    <property type="match status" value="1"/>
</dbReference>
<keyword evidence="4" id="KW-1185">Reference proteome</keyword>
<proteinExistence type="predicted"/>
<reference evidence="4" key="1">
    <citation type="journal article" date="2019" name="Int. J. Syst. Evol. Microbiol.">
        <title>The Global Catalogue of Microorganisms (GCM) 10K type strain sequencing project: providing services to taxonomists for standard genome sequencing and annotation.</title>
        <authorList>
            <consortium name="The Broad Institute Genomics Platform"/>
            <consortium name="The Broad Institute Genome Sequencing Center for Infectious Disease"/>
            <person name="Wu L."/>
            <person name="Ma J."/>
        </authorList>
    </citation>
    <scope>NUCLEOTIDE SEQUENCE [LARGE SCALE GENOMIC DNA]</scope>
    <source>
        <strain evidence="4">TBRC 5832</strain>
    </source>
</reference>
<evidence type="ECO:0000313" key="3">
    <source>
        <dbReference type="EMBL" id="MFC4069857.1"/>
    </source>
</evidence>
<dbReference type="Gene3D" id="3.30.565.10">
    <property type="entry name" value="Histidine kinase-like ATPase, C-terminal domain"/>
    <property type="match status" value="1"/>
</dbReference>
<gene>
    <name evidence="3" type="ORF">ACFO0C_33450</name>
</gene>
<keyword evidence="1" id="KW-0418">Kinase</keyword>
<keyword evidence="1" id="KW-0808">Transferase</keyword>
<keyword evidence="1" id="KW-0723">Serine/threonine-protein kinase</keyword>
<dbReference type="Pfam" id="PF02518">
    <property type="entry name" value="HATPase_c"/>
    <property type="match status" value="1"/>
</dbReference>
<comment type="caution">
    <text evidence="3">The sequence shown here is derived from an EMBL/GenBank/DDBJ whole genome shotgun (WGS) entry which is preliminary data.</text>
</comment>
<feature type="domain" description="Histidine kinase/HSP90-like ATPase" evidence="2">
    <location>
        <begin position="39"/>
        <end position="113"/>
    </location>
</feature>
<sequence length="133" mass="14083">MTETLTVVLAPDPDAASLAGAMVADACLAWRLPGLLHPARRVLAELVRNAVEHAGTEARVTITRRGDGLCLAVSDGDSRLPRLLAPAPVRRGRPLDERGLGLQVVQAEATGWGARPTPTGKVVWALLRDLEPS</sequence>
<keyword evidence="3" id="KW-0547">Nucleotide-binding</keyword>
<dbReference type="SUPFAM" id="SSF55874">
    <property type="entry name" value="ATPase domain of HSP90 chaperone/DNA topoisomerase II/histidine kinase"/>
    <property type="match status" value="1"/>
</dbReference>
<organism evidence="3 4">
    <name type="scientific">Actinoplanes subglobosus</name>
    <dbReference type="NCBI Taxonomy" id="1547892"/>
    <lineage>
        <taxon>Bacteria</taxon>
        <taxon>Bacillati</taxon>
        <taxon>Actinomycetota</taxon>
        <taxon>Actinomycetes</taxon>
        <taxon>Micromonosporales</taxon>
        <taxon>Micromonosporaceae</taxon>
        <taxon>Actinoplanes</taxon>
    </lineage>
</organism>
<dbReference type="Proteomes" id="UP001595867">
    <property type="component" value="Unassembled WGS sequence"/>
</dbReference>
<accession>A0ABV8J029</accession>
<dbReference type="InterPro" id="IPR003594">
    <property type="entry name" value="HATPase_dom"/>
</dbReference>
<dbReference type="InterPro" id="IPR036890">
    <property type="entry name" value="HATPase_C_sf"/>
</dbReference>
<dbReference type="GO" id="GO:0005524">
    <property type="term" value="F:ATP binding"/>
    <property type="evidence" value="ECO:0007669"/>
    <property type="project" value="UniProtKB-KW"/>
</dbReference>
<dbReference type="EMBL" id="JBHSBL010000021">
    <property type="protein sequence ID" value="MFC4069857.1"/>
    <property type="molecule type" value="Genomic_DNA"/>
</dbReference>
<dbReference type="RefSeq" id="WP_378070741.1">
    <property type="nucleotide sequence ID" value="NZ_JBHSBL010000021.1"/>
</dbReference>
<dbReference type="CDD" id="cd16936">
    <property type="entry name" value="HATPase_RsbW-like"/>
    <property type="match status" value="1"/>
</dbReference>
<evidence type="ECO:0000259" key="2">
    <source>
        <dbReference type="Pfam" id="PF02518"/>
    </source>
</evidence>
<evidence type="ECO:0000256" key="1">
    <source>
        <dbReference type="ARBA" id="ARBA00022527"/>
    </source>
</evidence>
<keyword evidence="3" id="KW-0067">ATP-binding</keyword>
<dbReference type="PANTHER" id="PTHR35526:SF3">
    <property type="entry name" value="ANTI-SIGMA-F FACTOR RSBW"/>
    <property type="match status" value="1"/>
</dbReference>